<dbReference type="Gene3D" id="3.40.30.10">
    <property type="entry name" value="Glutaredoxin"/>
    <property type="match status" value="1"/>
</dbReference>
<dbReference type="CDD" id="cd02987">
    <property type="entry name" value="Phd_like_Phd"/>
    <property type="match status" value="1"/>
</dbReference>
<dbReference type="PANTHER" id="PTHR46052:SF1">
    <property type="entry name" value="PHOSDUCIN-LIKE PROTEIN"/>
    <property type="match status" value="1"/>
</dbReference>
<dbReference type="InterPro" id="IPR001200">
    <property type="entry name" value="Phosducin"/>
</dbReference>
<feature type="compositionally biased region" description="Basic and acidic residues" evidence="3">
    <location>
        <begin position="1"/>
        <end position="14"/>
    </location>
</feature>
<keyword evidence="2" id="KW-0597">Phosphoprotein</keyword>
<dbReference type="PANTHER" id="PTHR46052">
    <property type="entry name" value="PHOSDUCIN-LIKE PROTEIN"/>
    <property type="match status" value="1"/>
</dbReference>
<evidence type="ECO:0000256" key="2">
    <source>
        <dbReference type="ARBA" id="ARBA00022553"/>
    </source>
</evidence>
<dbReference type="InParanoid" id="A0A6P8ZXW1"/>
<feature type="domain" description="Phosducin" evidence="4">
    <location>
        <begin position="51"/>
        <end position="270"/>
    </location>
</feature>
<dbReference type="Proteomes" id="UP000515158">
    <property type="component" value="Unplaced"/>
</dbReference>
<evidence type="ECO:0000313" key="6">
    <source>
        <dbReference type="RefSeq" id="XP_034249929.1"/>
    </source>
</evidence>
<accession>A0A6P8ZXW1</accession>
<evidence type="ECO:0000313" key="5">
    <source>
        <dbReference type="Proteomes" id="UP000515158"/>
    </source>
</evidence>
<dbReference type="InterPro" id="IPR023196">
    <property type="entry name" value="Phosducin_N_dom_sf"/>
</dbReference>
<dbReference type="Gene3D" id="1.10.168.10">
    <property type="entry name" value="Phosducin, domain 2"/>
    <property type="match status" value="1"/>
</dbReference>
<keyword evidence="5" id="KW-1185">Reference proteome</keyword>
<dbReference type="RefSeq" id="XP_034249929.1">
    <property type="nucleotide sequence ID" value="XM_034394038.1"/>
</dbReference>
<name>A0A6P8ZXW1_THRPL</name>
<dbReference type="SUPFAM" id="SSF52833">
    <property type="entry name" value="Thioredoxin-like"/>
    <property type="match status" value="1"/>
</dbReference>
<dbReference type="GeneID" id="117650535"/>
<evidence type="ECO:0000256" key="3">
    <source>
        <dbReference type="SAM" id="MobiDB-lite"/>
    </source>
</evidence>
<dbReference type="PRINTS" id="PR00677">
    <property type="entry name" value="PHOSDUCIN"/>
</dbReference>
<proteinExistence type="inferred from homology"/>
<dbReference type="InterPro" id="IPR036249">
    <property type="entry name" value="Thioredoxin-like_sf"/>
</dbReference>
<dbReference type="KEGG" id="tpal:117650535"/>
<dbReference type="GO" id="GO:0008277">
    <property type="term" value="P:regulation of G protein-coupled receptor signaling pathway"/>
    <property type="evidence" value="ECO:0007669"/>
    <property type="project" value="InterPro"/>
</dbReference>
<dbReference type="FunCoup" id="A0A6P8ZXW1">
    <property type="interactions" value="965"/>
</dbReference>
<feature type="region of interest" description="Disordered" evidence="3">
    <location>
        <begin position="1"/>
        <end position="69"/>
    </location>
</feature>
<organism evidence="6">
    <name type="scientific">Thrips palmi</name>
    <name type="common">Melon thrips</name>
    <dbReference type="NCBI Taxonomy" id="161013"/>
    <lineage>
        <taxon>Eukaryota</taxon>
        <taxon>Metazoa</taxon>
        <taxon>Ecdysozoa</taxon>
        <taxon>Arthropoda</taxon>
        <taxon>Hexapoda</taxon>
        <taxon>Insecta</taxon>
        <taxon>Pterygota</taxon>
        <taxon>Neoptera</taxon>
        <taxon>Paraneoptera</taxon>
        <taxon>Thysanoptera</taxon>
        <taxon>Terebrantia</taxon>
        <taxon>Thripoidea</taxon>
        <taxon>Thripidae</taxon>
        <taxon>Thrips</taxon>
    </lineage>
</organism>
<gene>
    <name evidence="6" type="primary">LOC117650535</name>
</gene>
<sequence length="289" mass="32202">MATLEDKILGEKLHNYCSSSEDEDEKSGSGDEETGGKETQPSNSNALPQPEPWSGSSTNTGPKGVIKDWQRFKQLETEKRAEQEKEKLELIKKLSLTCQSALDDEKDKAKAEQLDPELQELLEDSFLLQYQEKRMKEMLDQYKNLPSFGKLISLNESGEFLEVIDNEHAAVTVIIHICENNISGCHSMNSCLECLSEKFPKVKFCKILSSVAGMSQRFKSGGLPALLAYKGGQLIGNFVRITDDLGSDFSAEEVEAFLIEHGVIPDQSCIPKIIQQSSLNDDDDDEDDD</sequence>
<protein>
    <submittedName>
        <fullName evidence="6">Phosducin-like protein</fullName>
    </submittedName>
</protein>
<reference evidence="6" key="1">
    <citation type="submission" date="2025-08" db="UniProtKB">
        <authorList>
            <consortium name="RefSeq"/>
        </authorList>
    </citation>
    <scope>IDENTIFICATION</scope>
    <source>
        <tissue evidence="6">Total insect</tissue>
    </source>
</reference>
<dbReference type="Pfam" id="PF02114">
    <property type="entry name" value="Phosducin"/>
    <property type="match status" value="1"/>
</dbReference>
<dbReference type="InterPro" id="IPR024253">
    <property type="entry name" value="Phosducin_thioredoxin-like_dom"/>
</dbReference>
<evidence type="ECO:0000256" key="1">
    <source>
        <dbReference type="ARBA" id="ARBA00009686"/>
    </source>
</evidence>
<dbReference type="OrthoDB" id="70588at2759"/>
<evidence type="ECO:0000259" key="4">
    <source>
        <dbReference type="Pfam" id="PF02114"/>
    </source>
</evidence>
<comment type="similarity">
    <text evidence="1">Belongs to the phosducin family.</text>
</comment>
<dbReference type="InterPro" id="IPR051499">
    <property type="entry name" value="Phosducin-like_reg"/>
</dbReference>
<dbReference type="AlphaFoldDB" id="A0A6P8ZXW1"/>
<feature type="compositionally biased region" description="Acidic residues" evidence="3">
    <location>
        <begin position="20"/>
        <end position="33"/>
    </location>
</feature>